<evidence type="ECO:0000313" key="5">
    <source>
        <dbReference type="Proteomes" id="UP000035489"/>
    </source>
</evidence>
<evidence type="ECO:0000259" key="3">
    <source>
        <dbReference type="Pfam" id="PF05532"/>
    </source>
</evidence>
<dbReference type="AlphaFoldDB" id="A0A0H1R433"/>
<dbReference type="PATRIC" id="fig|1225564.3.peg.914"/>
<evidence type="ECO:0000256" key="2">
    <source>
        <dbReference type="SAM" id="MobiDB-lite"/>
    </source>
</evidence>
<dbReference type="InterPro" id="IPR036629">
    <property type="entry name" value="YjbJ_sf"/>
</dbReference>
<dbReference type="RefSeq" id="WP_047192814.1">
    <property type="nucleotide sequence ID" value="NZ_LCYG01000137.1"/>
</dbReference>
<feature type="region of interest" description="Disordered" evidence="2">
    <location>
        <begin position="1"/>
        <end position="61"/>
    </location>
</feature>
<comment type="caution">
    <text evidence="4">The sequence shown here is derived from an EMBL/GenBank/DDBJ whole genome shotgun (WGS) entry which is preliminary data.</text>
</comment>
<dbReference type="PANTHER" id="PTHR34977:SF1">
    <property type="entry name" value="UPF0337 PROTEIN YJBJ"/>
    <property type="match status" value="1"/>
</dbReference>
<reference evidence="4 5" key="1">
    <citation type="submission" date="2015-05" db="EMBL/GenBank/DDBJ databases">
        <title>Draft genome sequence of Microvirga vignae strain BR3299, a novel nitrogen fixing bacteria isolated from Brazil semi-aired region.</title>
        <authorList>
            <person name="Zilli J.E."/>
            <person name="Passos S.R."/>
            <person name="Leite J."/>
            <person name="Baldani J.I."/>
            <person name="Xavier G.R."/>
            <person name="Rumjaneck N.G."/>
            <person name="Simoes-Araujo J.L."/>
        </authorList>
    </citation>
    <scope>NUCLEOTIDE SEQUENCE [LARGE SCALE GENOMIC DNA]</scope>
    <source>
        <strain evidence="4 5">BR3299</strain>
    </source>
</reference>
<evidence type="ECO:0000313" key="4">
    <source>
        <dbReference type="EMBL" id="KLK89581.1"/>
    </source>
</evidence>
<protein>
    <submittedName>
        <fullName evidence="4">CsbD-like protein</fullName>
    </submittedName>
</protein>
<dbReference type="SUPFAM" id="SSF69047">
    <property type="entry name" value="Hypothetical protein YjbJ"/>
    <property type="match status" value="1"/>
</dbReference>
<organism evidence="4 5">
    <name type="scientific">Microvirga vignae</name>
    <dbReference type="NCBI Taxonomy" id="1225564"/>
    <lineage>
        <taxon>Bacteria</taxon>
        <taxon>Pseudomonadati</taxon>
        <taxon>Pseudomonadota</taxon>
        <taxon>Alphaproteobacteria</taxon>
        <taxon>Hyphomicrobiales</taxon>
        <taxon>Methylobacteriaceae</taxon>
        <taxon>Microvirga</taxon>
    </lineage>
</organism>
<name>A0A0H1R433_9HYPH</name>
<accession>A0A0H1R433</accession>
<gene>
    <name evidence="4" type="ORF">AA309_30645</name>
</gene>
<comment type="similarity">
    <text evidence="1">Belongs to the UPF0337 (CsbD) family.</text>
</comment>
<dbReference type="PANTHER" id="PTHR34977">
    <property type="entry name" value="UPF0337 PROTEIN YJBJ"/>
    <property type="match status" value="1"/>
</dbReference>
<dbReference type="InterPro" id="IPR050423">
    <property type="entry name" value="UPF0337_stress_rsp"/>
</dbReference>
<dbReference type="Gene3D" id="1.10.1470.10">
    <property type="entry name" value="YjbJ"/>
    <property type="match status" value="1"/>
</dbReference>
<proteinExistence type="inferred from homology"/>
<dbReference type="Pfam" id="PF05532">
    <property type="entry name" value="CsbD"/>
    <property type="match status" value="1"/>
</dbReference>
<sequence length="61" mass="6244">MDKDRVAGSAKKTKGSVKEAIGKITGDSKTQAEGSAEKATGQAQNAVGGIKDTVRNATKPR</sequence>
<dbReference type="STRING" id="1225564.AA309_30645"/>
<evidence type="ECO:0000256" key="1">
    <source>
        <dbReference type="ARBA" id="ARBA00009129"/>
    </source>
</evidence>
<dbReference type="EMBL" id="LCYG01000137">
    <property type="protein sequence ID" value="KLK89581.1"/>
    <property type="molecule type" value="Genomic_DNA"/>
</dbReference>
<dbReference type="InterPro" id="IPR008462">
    <property type="entry name" value="CsbD"/>
</dbReference>
<keyword evidence="5" id="KW-1185">Reference proteome</keyword>
<dbReference type="Proteomes" id="UP000035489">
    <property type="component" value="Unassembled WGS sequence"/>
</dbReference>
<feature type="domain" description="CsbD-like" evidence="3">
    <location>
        <begin position="4"/>
        <end position="55"/>
    </location>
</feature>
<dbReference type="OrthoDB" id="9796058at2"/>